<dbReference type="EMBL" id="QRWX01000006">
    <property type="protein sequence ID" value="RGT53461.1"/>
    <property type="molecule type" value="Genomic_DNA"/>
</dbReference>
<evidence type="ECO:0000259" key="9">
    <source>
        <dbReference type="Pfam" id="PF17802"/>
    </source>
</evidence>
<keyword evidence="6" id="KW-0472">Membrane</keyword>
<dbReference type="InterPro" id="IPR008456">
    <property type="entry name" value="Collagen-bd_dom"/>
</dbReference>
<name>A0A412PA76_9FIRM</name>
<feature type="domain" description="CNA-B" evidence="8">
    <location>
        <begin position="436"/>
        <end position="517"/>
    </location>
</feature>
<evidence type="ECO:0000313" key="11">
    <source>
        <dbReference type="EMBL" id="RGT53461.1"/>
    </source>
</evidence>
<dbReference type="InterPro" id="IPR008966">
    <property type="entry name" value="Adhesion_dom_sf"/>
</dbReference>
<dbReference type="Pfam" id="PF17961">
    <property type="entry name" value="Big_8"/>
    <property type="match status" value="1"/>
</dbReference>
<dbReference type="InterPro" id="IPR013783">
    <property type="entry name" value="Ig-like_fold"/>
</dbReference>
<dbReference type="Gene3D" id="2.60.40.1280">
    <property type="match status" value="1"/>
</dbReference>
<feature type="domain" description="SDR-like Ig" evidence="10">
    <location>
        <begin position="63"/>
        <end position="157"/>
    </location>
</feature>
<comment type="caution">
    <text evidence="11">The sequence shown here is derived from an EMBL/GenBank/DDBJ whole genome shotgun (WGS) entry which is preliminary data.</text>
</comment>
<evidence type="ECO:0000313" key="12">
    <source>
        <dbReference type="Proteomes" id="UP000284731"/>
    </source>
</evidence>
<keyword evidence="3" id="KW-0964">Secreted</keyword>
<accession>A0A412PA76</accession>
<proteinExistence type="predicted"/>
<feature type="domain" description="CNA-B" evidence="8">
    <location>
        <begin position="792"/>
        <end position="874"/>
    </location>
</feature>
<keyword evidence="2" id="KW-0134">Cell wall</keyword>
<gene>
    <name evidence="11" type="ORF">DWX20_09845</name>
</gene>
<dbReference type="Pfam" id="PF17802">
    <property type="entry name" value="SpaA"/>
    <property type="match status" value="1"/>
</dbReference>
<dbReference type="InterPro" id="IPR011252">
    <property type="entry name" value="Fibrogen-bd_dom1"/>
</dbReference>
<dbReference type="CDD" id="cd00222">
    <property type="entry name" value="CollagenBindB"/>
    <property type="match status" value="6"/>
</dbReference>
<evidence type="ECO:0000256" key="4">
    <source>
        <dbReference type="ARBA" id="ARBA00022729"/>
    </source>
</evidence>
<sequence>MKNQFGHKKITGLFSIVMALLIVFTSLFHSGSMPVYAEELRNNVITGASLTDTNGNQIPKPIGAWRPFRINVNYNLPNNTVHAGDTTTMTLPVGFSPAQPFQFEVKAGNDVVANGKIVDGNPAKVVLTYTAYVDTHSGIQGSFYFNAQINSNTQTQTGDIPVTLTISGDQAIVNAGMVTFNPPKVEPVPLIKAGWQDSKDKTIGHYKINVNQTNQTMVGAVLSDTLLNPGVEYVEGSFQVLEGVWVKNPTGTDIQFTQERDITAEFANKISVQGNHFTIAIGSRPAGKGLQIRYKVKINYEAVAGEVFKNEVELDNNGQNHKYVASYKINDASGSGQGYNFTIEINKTDPNGRPLQNAVFDVIRKRSGLVVGQIASDANGYAKLGGLLSDDYILREVTPPAGYSPAEDIDVHATEFNAATKTVKKTIVNQPAKTSIPVTKVWIGKEADSVTVNLYADGVKIDSKQLTAANQWQYTFTNLDKYNNGNEIQYTVKEETLANYDSAITGDMANGFKITNTNTEKVTIPVEKKWVGPAAASATVKLLADGVVKETVTLNAAGNWKHTFNNLPKYDATDGHEVVYEVQEEAITNYTTAISGTAATGFTITNTITGKVSIPVTKVWIGKEADSVTVNLYADGVKIDSKQLTAANQWQYTFTNLDKYNNGNEIQYTVKEETLANYDSAITGDMANGFKITNTNTEKVTIPVEKKWVGPAAVSATVKLLADGVEKETVTLNAAGNWKHTFNNLPKYDATDGHEIEYKVQEEAIANYTTAISGTATTGFTITNTITGKVSIPVTKVWIGKEADSVTVNLYADGIDTGQRAVLDSTNQWQYTFTNLDEYKNGNKIQYTVKEETLANYDSAITGDMANGFKITNTNTEKVTIPVEKKWVGPAAASATVKLLADGVVKETVTLNAAGNWKHTFNNLPKYDATDGHEIVYTIDEENVTGYSTKITGDAKTGFTITNTKNTPKTYDNTNIGMFMILMVASLVILGVDIVIKKRYSSI</sequence>
<keyword evidence="4" id="KW-0732">Signal</keyword>
<evidence type="ECO:0000256" key="2">
    <source>
        <dbReference type="ARBA" id="ARBA00022512"/>
    </source>
</evidence>
<keyword evidence="6" id="KW-1133">Transmembrane helix</keyword>
<comment type="subcellular location">
    <subcellularLocation>
        <location evidence="1">Secreted</location>
        <location evidence="1">Cell wall</location>
        <topology evidence="1">Peptidoglycan-anchor</topology>
    </subcellularLocation>
</comment>
<dbReference type="Gene3D" id="2.60.40.740">
    <property type="match status" value="1"/>
</dbReference>
<dbReference type="GO" id="GO:0007155">
    <property type="term" value="P:cell adhesion"/>
    <property type="evidence" value="ECO:0007669"/>
    <property type="project" value="InterPro"/>
</dbReference>
<dbReference type="SUPFAM" id="SSF49401">
    <property type="entry name" value="Bacterial adhesins"/>
    <property type="match status" value="2"/>
</dbReference>
<evidence type="ECO:0000259" key="8">
    <source>
        <dbReference type="Pfam" id="PF05738"/>
    </source>
</evidence>
<dbReference type="Pfam" id="PF05737">
    <property type="entry name" value="Collagen_bind"/>
    <property type="match status" value="1"/>
</dbReference>
<evidence type="ECO:0000259" key="10">
    <source>
        <dbReference type="Pfam" id="PF17961"/>
    </source>
</evidence>
<feature type="domain" description="CNA-B" evidence="8">
    <location>
        <begin position="614"/>
        <end position="695"/>
    </location>
</feature>
<dbReference type="Gene3D" id="2.60.40.1140">
    <property type="entry name" value="Collagen-binding surface protein Cna, B-type domain"/>
    <property type="match status" value="6"/>
</dbReference>
<dbReference type="RefSeq" id="WP_118765385.1">
    <property type="nucleotide sequence ID" value="NZ_CABJCF010000006.1"/>
</dbReference>
<feature type="transmembrane region" description="Helical" evidence="6">
    <location>
        <begin position="976"/>
        <end position="996"/>
    </location>
</feature>
<feature type="domain" description="SpaA-like prealbumin fold" evidence="9">
    <location>
        <begin position="342"/>
        <end position="423"/>
    </location>
</feature>
<evidence type="ECO:0000256" key="5">
    <source>
        <dbReference type="ARBA" id="ARBA00023088"/>
    </source>
</evidence>
<dbReference type="AlphaFoldDB" id="A0A412PA76"/>
<dbReference type="Proteomes" id="UP000284731">
    <property type="component" value="Unassembled WGS sequence"/>
</dbReference>
<feature type="domain" description="CNA-B" evidence="8">
    <location>
        <begin position="703"/>
        <end position="785"/>
    </location>
</feature>
<dbReference type="SUPFAM" id="SSF49478">
    <property type="entry name" value="Cna protein B-type domain"/>
    <property type="match status" value="7"/>
</dbReference>
<dbReference type="GO" id="GO:0005518">
    <property type="term" value="F:collagen binding"/>
    <property type="evidence" value="ECO:0007669"/>
    <property type="project" value="InterPro"/>
</dbReference>
<evidence type="ECO:0000256" key="6">
    <source>
        <dbReference type="SAM" id="Phobius"/>
    </source>
</evidence>
<dbReference type="InterPro" id="IPR008454">
    <property type="entry name" value="Collagen-bd_Cna-like_B-typ_dom"/>
</dbReference>
<feature type="domain" description="CNA-B" evidence="8">
    <location>
        <begin position="882"/>
        <end position="964"/>
    </location>
</feature>
<dbReference type="Pfam" id="PF05738">
    <property type="entry name" value="Cna_B"/>
    <property type="match status" value="6"/>
</dbReference>
<dbReference type="InterPro" id="IPR041171">
    <property type="entry name" value="SDR_Ig"/>
</dbReference>
<evidence type="ECO:0000256" key="1">
    <source>
        <dbReference type="ARBA" id="ARBA00004168"/>
    </source>
</evidence>
<keyword evidence="6" id="KW-0812">Transmembrane</keyword>
<evidence type="ECO:0000259" key="7">
    <source>
        <dbReference type="Pfam" id="PF05737"/>
    </source>
</evidence>
<keyword evidence="5" id="KW-0572">Peptidoglycan-anchor</keyword>
<dbReference type="InterPro" id="IPR041033">
    <property type="entry name" value="SpaA_PFL_dom_1"/>
</dbReference>
<dbReference type="Gene3D" id="2.60.40.10">
    <property type="entry name" value="Immunoglobulins"/>
    <property type="match status" value="1"/>
</dbReference>
<feature type="domain" description="Collagen binding" evidence="7">
    <location>
        <begin position="191"/>
        <end position="317"/>
    </location>
</feature>
<evidence type="ECO:0000256" key="3">
    <source>
        <dbReference type="ARBA" id="ARBA00022525"/>
    </source>
</evidence>
<protein>
    <submittedName>
        <fullName evidence="11">Cna B-type domain-containing protein</fullName>
    </submittedName>
</protein>
<organism evidence="11 12">
    <name type="scientific">Solobacterium moorei</name>
    <dbReference type="NCBI Taxonomy" id="102148"/>
    <lineage>
        <taxon>Bacteria</taxon>
        <taxon>Bacillati</taxon>
        <taxon>Bacillota</taxon>
        <taxon>Erysipelotrichia</taxon>
        <taxon>Erysipelotrichales</taxon>
        <taxon>Erysipelotrichaceae</taxon>
        <taxon>Solobacterium</taxon>
    </lineage>
</organism>
<reference evidence="11 12" key="1">
    <citation type="submission" date="2018-08" db="EMBL/GenBank/DDBJ databases">
        <title>A genome reference for cultivated species of the human gut microbiota.</title>
        <authorList>
            <person name="Zou Y."/>
            <person name="Xue W."/>
            <person name="Luo G."/>
        </authorList>
    </citation>
    <scope>NUCLEOTIDE SEQUENCE [LARGE SCALE GENOMIC DNA]</scope>
    <source>
        <strain evidence="11 12">AF18-46</strain>
    </source>
</reference>
<feature type="domain" description="CNA-B" evidence="8">
    <location>
        <begin position="525"/>
        <end position="607"/>
    </location>
</feature>